<evidence type="ECO:0000256" key="1">
    <source>
        <dbReference type="ARBA" id="ARBA00000085"/>
    </source>
</evidence>
<feature type="domain" description="PAC" evidence="7">
    <location>
        <begin position="353"/>
        <end position="405"/>
    </location>
</feature>
<reference evidence="8 9" key="1">
    <citation type="journal article" date="2018" name="Sci. Rep.">
        <title>Rhizobium tumorigenes sp. nov., a novel plant tumorigenic bacterium isolated from cane gall tumors on thornless blackberry.</title>
        <authorList>
            <person name="Kuzmanovi N."/>
            <person name="Smalla K."/>
            <person name="Gronow S."/>
            <person name="PuBawska J."/>
        </authorList>
    </citation>
    <scope>NUCLEOTIDE SEQUENCE [LARGE SCALE GENOMIC DNA]</scope>
    <source>
        <strain evidence="8 9">CCBAU 85046</strain>
    </source>
</reference>
<evidence type="ECO:0000256" key="4">
    <source>
        <dbReference type="ARBA" id="ARBA00022679"/>
    </source>
</evidence>
<evidence type="ECO:0000259" key="7">
    <source>
        <dbReference type="PROSITE" id="PS50113"/>
    </source>
</evidence>
<dbReference type="AlphaFoldDB" id="A0A2W4C6E9"/>
<dbReference type="FunFam" id="3.30.450.20:FF:000099">
    <property type="entry name" value="Sensory box sensor histidine kinase"/>
    <property type="match status" value="1"/>
</dbReference>
<dbReference type="PANTHER" id="PTHR43304:SF1">
    <property type="entry name" value="PAC DOMAIN-CONTAINING PROTEIN"/>
    <property type="match status" value="1"/>
</dbReference>
<feature type="domain" description="PAC" evidence="7">
    <location>
        <begin position="193"/>
        <end position="245"/>
    </location>
</feature>
<dbReference type="Pfam" id="PF08447">
    <property type="entry name" value="PAS_3"/>
    <property type="match status" value="3"/>
</dbReference>
<dbReference type="SMART" id="SM00091">
    <property type="entry name" value="PAS"/>
    <property type="match status" value="4"/>
</dbReference>
<proteinExistence type="predicted"/>
<dbReference type="Proteomes" id="UP000248925">
    <property type="component" value="Unassembled WGS sequence"/>
</dbReference>
<dbReference type="InterPro" id="IPR000700">
    <property type="entry name" value="PAS-assoc_C"/>
</dbReference>
<evidence type="ECO:0000259" key="6">
    <source>
        <dbReference type="PROSITE" id="PS50112"/>
    </source>
</evidence>
<dbReference type="Pfam" id="PF08448">
    <property type="entry name" value="PAS_4"/>
    <property type="match status" value="1"/>
</dbReference>
<dbReference type="RefSeq" id="WP_111163571.1">
    <property type="nucleotide sequence ID" value="NZ_PCDP01000068.1"/>
</dbReference>
<dbReference type="InterPro" id="IPR001610">
    <property type="entry name" value="PAC"/>
</dbReference>
<dbReference type="NCBIfam" id="TIGR00229">
    <property type="entry name" value="sensory_box"/>
    <property type="match status" value="2"/>
</dbReference>
<dbReference type="InterPro" id="IPR013655">
    <property type="entry name" value="PAS_fold_3"/>
</dbReference>
<dbReference type="Gene3D" id="3.30.450.20">
    <property type="entry name" value="PAS domain"/>
    <property type="match status" value="5"/>
</dbReference>
<evidence type="ECO:0000256" key="3">
    <source>
        <dbReference type="ARBA" id="ARBA00022553"/>
    </source>
</evidence>
<dbReference type="SUPFAM" id="SSF55785">
    <property type="entry name" value="PYP-like sensor domain (PAS domain)"/>
    <property type="match status" value="5"/>
</dbReference>
<keyword evidence="3" id="KW-0597">Phosphoprotein</keyword>
<dbReference type="InterPro" id="IPR052162">
    <property type="entry name" value="Sensor_kinase/Photoreceptor"/>
</dbReference>
<comment type="caution">
    <text evidence="8">The sequence shown here is derived from an EMBL/GenBank/DDBJ whole genome shotgun (WGS) entry which is preliminary data.</text>
</comment>
<feature type="domain" description="PAS" evidence="6">
    <location>
        <begin position="120"/>
        <end position="190"/>
    </location>
</feature>
<evidence type="ECO:0000256" key="2">
    <source>
        <dbReference type="ARBA" id="ARBA00012438"/>
    </source>
</evidence>
<accession>A0A2W4C6E9</accession>
<evidence type="ECO:0000313" key="9">
    <source>
        <dbReference type="Proteomes" id="UP000248925"/>
    </source>
</evidence>
<feature type="domain" description="PAS" evidence="6">
    <location>
        <begin position="431"/>
        <end position="477"/>
    </location>
</feature>
<dbReference type="OrthoDB" id="226486at2"/>
<dbReference type="InterPro" id="IPR000014">
    <property type="entry name" value="PAS"/>
</dbReference>
<evidence type="ECO:0000256" key="5">
    <source>
        <dbReference type="ARBA" id="ARBA00022777"/>
    </source>
</evidence>
<dbReference type="PROSITE" id="PS50112">
    <property type="entry name" value="PAS"/>
    <property type="match status" value="2"/>
</dbReference>
<dbReference type="GO" id="GO:0004673">
    <property type="term" value="F:protein histidine kinase activity"/>
    <property type="evidence" value="ECO:0007669"/>
    <property type="project" value="UniProtKB-EC"/>
</dbReference>
<keyword evidence="5" id="KW-0418">Kinase</keyword>
<keyword evidence="9" id="KW-1185">Reference proteome</keyword>
<dbReference type="EMBL" id="PCDP01000068">
    <property type="protein sequence ID" value="PZM08591.1"/>
    <property type="molecule type" value="Genomic_DNA"/>
</dbReference>
<sequence>MDLDLGRILDSMPGMVLSATPEGEIGFVNREWSDFAGLGGSVSDGPAWQAIIGPNELPDLVKQWKLIIASGEPGLMKTRLRRFDGQDRPCKFRCSPMRDDQGEVLRGYVIASEAADQETDQRTERQILDGIPAGIGVLTSTGELKAVNDHVVSYFGKSEEELTRCVSAEIVHPEDLQHVLDTVERAVTNGEAYDVELRFLGADGNYRWFQVRGKPLRDGRGSVFQWYVLHLDIDERKRAEEALRTSETNLRDNLNALPTTAWSTWPDGYVDFLNARWLDYSGSTAEQAGGFGWGDVIHPDDAGRLFNYWQTCLATGKSVDIEARMRRYDGEYRWFLFRADPLRDENGTIIKWFGIETRLLRHDGVYRWFQIRGLPLQDDSGTGVRWYSLLTDIDDRKGAEEELRRSEAFLADAQRVSKTGSFAWRVGSTKVTWSDETYRIFGFDPAEPVTLDLIRSRLHPDNVVTFEKVVDAAQREGSDFDHETRMVMPDQSIKFVRVVAHNERNKDGELELRGAVRDVTASRLAEEALSKARSDLARVARVTRR</sequence>
<dbReference type="SMART" id="SM00086">
    <property type="entry name" value="PAC"/>
    <property type="match status" value="5"/>
</dbReference>
<comment type="catalytic activity">
    <reaction evidence="1">
        <text>ATP + protein L-histidine = ADP + protein N-phospho-L-histidine.</text>
        <dbReference type="EC" id="2.7.13.3"/>
    </reaction>
</comment>
<dbReference type="PANTHER" id="PTHR43304">
    <property type="entry name" value="PHYTOCHROME-LIKE PROTEIN CPH1"/>
    <property type="match status" value="1"/>
</dbReference>
<feature type="domain" description="PAC" evidence="7">
    <location>
        <begin position="480"/>
        <end position="531"/>
    </location>
</feature>
<dbReference type="InterPro" id="IPR035965">
    <property type="entry name" value="PAS-like_dom_sf"/>
</dbReference>
<evidence type="ECO:0000313" key="8">
    <source>
        <dbReference type="EMBL" id="PZM08591.1"/>
    </source>
</evidence>
<dbReference type="EC" id="2.7.13.3" evidence="2"/>
<dbReference type="Gene3D" id="2.10.70.100">
    <property type="match status" value="1"/>
</dbReference>
<dbReference type="CDD" id="cd00130">
    <property type="entry name" value="PAS"/>
    <property type="match status" value="3"/>
</dbReference>
<protein>
    <recommendedName>
        <fullName evidence="2">histidine kinase</fullName>
        <ecNumber evidence="2">2.7.13.3</ecNumber>
    </recommendedName>
</protein>
<gene>
    <name evidence="8" type="ORF">CPY51_28335</name>
</gene>
<dbReference type="InterPro" id="IPR013656">
    <property type="entry name" value="PAS_4"/>
</dbReference>
<name>A0A2W4C6E9_9HYPH</name>
<organism evidence="8 9">
    <name type="scientific">Rhizobium tubonense</name>
    <dbReference type="NCBI Taxonomy" id="484088"/>
    <lineage>
        <taxon>Bacteria</taxon>
        <taxon>Pseudomonadati</taxon>
        <taxon>Pseudomonadota</taxon>
        <taxon>Alphaproteobacteria</taxon>
        <taxon>Hyphomicrobiales</taxon>
        <taxon>Rhizobiaceae</taxon>
        <taxon>Rhizobium/Agrobacterium group</taxon>
        <taxon>Rhizobium</taxon>
    </lineage>
</organism>
<dbReference type="PROSITE" id="PS50113">
    <property type="entry name" value="PAC"/>
    <property type="match status" value="3"/>
</dbReference>
<keyword evidence="4" id="KW-0808">Transferase</keyword>